<name>A0A8J7Z2G5_9CYAN</name>
<gene>
    <name evidence="2" type="ORF">GS601_14340</name>
</gene>
<comment type="caution">
    <text evidence="2">The sequence shown here is derived from an EMBL/GenBank/DDBJ whole genome shotgun (WGS) entry which is preliminary data.</text>
</comment>
<keyword evidence="1" id="KW-0472">Membrane</keyword>
<feature type="transmembrane region" description="Helical" evidence="1">
    <location>
        <begin position="12"/>
        <end position="36"/>
    </location>
</feature>
<proteinExistence type="predicted"/>
<evidence type="ECO:0000313" key="3">
    <source>
        <dbReference type="Proteomes" id="UP000646053"/>
    </source>
</evidence>
<keyword evidence="1" id="KW-1133">Transmembrane helix</keyword>
<organism evidence="2 3">
    <name type="scientific">Myxacorys almedinensis A</name>
    <dbReference type="NCBI Taxonomy" id="2690445"/>
    <lineage>
        <taxon>Bacteria</taxon>
        <taxon>Bacillati</taxon>
        <taxon>Cyanobacteriota</taxon>
        <taxon>Cyanophyceae</taxon>
        <taxon>Leptolyngbyales</taxon>
        <taxon>Leptolyngbyaceae</taxon>
        <taxon>Myxacorys</taxon>
        <taxon>Myxacorys almedinensis</taxon>
    </lineage>
</organism>
<dbReference type="RefSeq" id="WP_162423985.1">
    <property type="nucleotide sequence ID" value="NZ_WVIE01000016.1"/>
</dbReference>
<accession>A0A8J7Z2G5</accession>
<dbReference type="Proteomes" id="UP000646053">
    <property type="component" value="Unassembled WGS sequence"/>
</dbReference>
<feature type="transmembrane region" description="Helical" evidence="1">
    <location>
        <begin position="56"/>
        <end position="79"/>
    </location>
</feature>
<feature type="transmembrane region" description="Helical" evidence="1">
    <location>
        <begin position="91"/>
        <end position="110"/>
    </location>
</feature>
<keyword evidence="1" id="KW-0812">Transmembrane</keyword>
<keyword evidence="3" id="KW-1185">Reference proteome</keyword>
<feature type="transmembrane region" description="Helical" evidence="1">
    <location>
        <begin position="137"/>
        <end position="156"/>
    </location>
</feature>
<protein>
    <submittedName>
        <fullName evidence="2">DUF4149 domain-containing protein</fullName>
    </submittedName>
</protein>
<dbReference type="EMBL" id="WVIE01000016">
    <property type="protein sequence ID" value="NDJ18459.1"/>
    <property type="molecule type" value="Genomic_DNA"/>
</dbReference>
<reference evidence="2" key="1">
    <citation type="submission" date="2019-12" db="EMBL/GenBank/DDBJ databases">
        <title>High-Quality draft genome sequences of three cyanobacteria isolated from the limestone walls of the Old Cathedral of Coimbra.</title>
        <authorList>
            <person name="Tiago I."/>
            <person name="Soares F."/>
            <person name="Portugal A."/>
        </authorList>
    </citation>
    <scope>NUCLEOTIDE SEQUENCE</scope>
    <source>
        <strain evidence="2">A</strain>
    </source>
</reference>
<evidence type="ECO:0000256" key="1">
    <source>
        <dbReference type="SAM" id="Phobius"/>
    </source>
</evidence>
<sequence length="165" mass="18324">MAAVSHVASKPVIWHKVLIFTLGFWISSSLFLDMVIMPSLYQAGMLTQPDFATAGYSLFGAFNRLELLCAALVLTSVFTQYHLGHIRKPSHVMFSLLLLIASFTCTYFLTPHMSALGLQLNLFEPAAIPAGMNQLHLSYWLIEVFKLSAGGMLLLWNVEQLSKTA</sequence>
<dbReference type="AlphaFoldDB" id="A0A8J7Z2G5"/>
<evidence type="ECO:0000313" key="2">
    <source>
        <dbReference type="EMBL" id="NDJ18459.1"/>
    </source>
</evidence>